<name>A0ABU2BQ85_9ACTN</name>
<feature type="region of interest" description="Disordered" evidence="1">
    <location>
        <begin position="36"/>
        <end position="61"/>
    </location>
</feature>
<reference evidence="2 3" key="1">
    <citation type="submission" date="2023-07" db="EMBL/GenBank/DDBJ databases">
        <title>Sequencing the genomes of 1000 actinobacteria strains.</title>
        <authorList>
            <person name="Klenk H.-P."/>
        </authorList>
    </citation>
    <scope>NUCLEOTIDE SEQUENCE [LARGE SCALE GENOMIC DNA]</scope>
    <source>
        <strain evidence="2 3">DSM 19426</strain>
    </source>
</reference>
<comment type="caution">
    <text evidence="2">The sequence shown here is derived from an EMBL/GenBank/DDBJ whole genome shotgun (WGS) entry which is preliminary data.</text>
</comment>
<feature type="compositionally biased region" description="Low complexity" evidence="1">
    <location>
        <begin position="40"/>
        <end position="52"/>
    </location>
</feature>
<feature type="region of interest" description="Disordered" evidence="1">
    <location>
        <begin position="83"/>
        <end position="102"/>
    </location>
</feature>
<dbReference type="EMBL" id="JAVDYG010000001">
    <property type="protein sequence ID" value="MDR7360800.1"/>
    <property type="molecule type" value="Genomic_DNA"/>
</dbReference>
<keyword evidence="3" id="KW-1185">Reference proteome</keyword>
<organism evidence="2 3">
    <name type="scientific">Nocardioides marmoribigeumensis</name>
    <dbReference type="NCBI Taxonomy" id="433649"/>
    <lineage>
        <taxon>Bacteria</taxon>
        <taxon>Bacillati</taxon>
        <taxon>Actinomycetota</taxon>
        <taxon>Actinomycetes</taxon>
        <taxon>Propionibacteriales</taxon>
        <taxon>Nocardioidaceae</taxon>
        <taxon>Nocardioides</taxon>
    </lineage>
</organism>
<evidence type="ECO:0000256" key="1">
    <source>
        <dbReference type="SAM" id="MobiDB-lite"/>
    </source>
</evidence>
<gene>
    <name evidence="2" type="ORF">J2S63_000353</name>
</gene>
<dbReference type="RefSeq" id="WP_310297819.1">
    <property type="nucleotide sequence ID" value="NZ_BAAAPS010000009.1"/>
</dbReference>
<protein>
    <submittedName>
        <fullName evidence="2">Uncharacterized protein</fullName>
    </submittedName>
</protein>
<accession>A0ABU2BQ85</accession>
<evidence type="ECO:0000313" key="3">
    <source>
        <dbReference type="Proteomes" id="UP001183648"/>
    </source>
</evidence>
<dbReference type="Proteomes" id="UP001183648">
    <property type="component" value="Unassembled WGS sequence"/>
</dbReference>
<sequence>MDRSTVSRPTRALVPLTRSCSHAPLLETTSAFSMPGEVTPAAAGHAARPVPARESVSKVHTAIGTRGSARVFQSTRQYVARAVAPTAATKRSAPLRRAGPSG</sequence>
<proteinExistence type="predicted"/>
<evidence type="ECO:0000313" key="2">
    <source>
        <dbReference type="EMBL" id="MDR7360800.1"/>
    </source>
</evidence>